<dbReference type="SMART" id="SM00674">
    <property type="entry name" value="CENPB"/>
    <property type="match status" value="1"/>
</dbReference>
<dbReference type="HAMAP" id="MF_01367">
    <property type="entry name" value="Ribosomal_uL14"/>
    <property type="match status" value="1"/>
</dbReference>
<dbReference type="SUPFAM" id="SSF46689">
    <property type="entry name" value="Homeodomain-like"/>
    <property type="match status" value="1"/>
</dbReference>
<dbReference type="InterPro" id="IPR004875">
    <property type="entry name" value="DDE_SF_endonuclease_dom"/>
</dbReference>
<dbReference type="EMBL" id="ML976238">
    <property type="protein sequence ID" value="KAF1935755.1"/>
    <property type="molecule type" value="Genomic_DNA"/>
</dbReference>
<dbReference type="PROSITE" id="PS51253">
    <property type="entry name" value="HTH_CENPB"/>
    <property type="match status" value="1"/>
</dbReference>
<dbReference type="InterPro" id="IPR005745">
    <property type="entry name" value="Ribosomal_uL14_bac-type"/>
</dbReference>
<protein>
    <recommendedName>
        <fullName evidence="6">Large ribosomal subunit protein uL14m</fullName>
    </recommendedName>
</protein>
<feature type="compositionally biased region" description="Basic residues" evidence="8">
    <location>
        <begin position="549"/>
        <end position="566"/>
    </location>
</feature>
<keyword evidence="4 7" id="KW-0687">Ribonucleoprotein</keyword>
<dbReference type="AlphaFoldDB" id="A0A6A5S553"/>
<dbReference type="Pfam" id="PF03184">
    <property type="entry name" value="DDE_1"/>
    <property type="match status" value="1"/>
</dbReference>
<evidence type="ECO:0000256" key="6">
    <source>
        <dbReference type="ARBA" id="ARBA00040118"/>
    </source>
</evidence>
<evidence type="ECO:0000256" key="5">
    <source>
        <dbReference type="ARBA" id="ARBA00037226"/>
    </source>
</evidence>
<dbReference type="Pfam" id="PF00238">
    <property type="entry name" value="Ribosomal_L14"/>
    <property type="match status" value="1"/>
</dbReference>
<dbReference type="FunFam" id="2.40.150.20:FF:000005">
    <property type="entry name" value="50S ribosomal protein L14"/>
    <property type="match status" value="1"/>
</dbReference>
<gene>
    <name evidence="10" type="ORF">EJ02DRAFT_516249</name>
</gene>
<dbReference type="Gene3D" id="2.40.150.20">
    <property type="entry name" value="Ribosomal protein L14"/>
    <property type="match status" value="1"/>
</dbReference>
<dbReference type="Pfam" id="PF03221">
    <property type="entry name" value="HTH_Tnp_Tc5"/>
    <property type="match status" value="1"/>
</dbReference>
<evidence type="ECO:0000256" key="1">
    <source>
        <dbReference type="ARBA" id="ARBA00010745"/>
    </source>
</evidence>
<dbReference type="PANTHER" id="PTHR11761:SF3">
    <property type="entry name" value="LARGE RIBOSOMAL SUBUNIT PROTEIN UL14M"/>
    <property type="match status" value="1"/>
</dbReference>
<feature type="domain" description="HTH CENPB-type" evidence="9">
    <location>
        <begin position="46"/>
        <end position="111"/>
    </location>
</feature>
<evidence type="ECO:0000256" key="4">
    <source>
        <dbReference type="ARBA" id="ARBA00023274"/>
    </source>
</evidence>
<dbReference type="InterPro" id="IPR009057">
    <property type="entry name" value="Homeodomain-like_sf"/>
</dbReference>
<sequence length="719" mass="80858">MDPIQEAIAEIESREPGDEFSYQAIAKKYGVPRTTLMRRHKGKNEAYGVRKLSLHPEHEAELVRYIKTLTERRLPPTRTMVQQFASELAGKPVSKTWVSRFLRRHPNHLISRSGKAMAKERTKADSGAKYSLYFKLLHEKMKEYNIQPTHIFNMDKNGFQLGRVGRRKRIFDRRLYEQKGVRQALEDGSTEWITVMACICLDGKALSPTLIFQGANGAVQSSWVDAVQAGEHSVFTTSSPSGWSNNDIGLAWLKGVFERETRRHASTGYRLLLLDGHGSHVTMEFIDYCNNNKILLFVLPPHATHTLQPLDVCMFKPLSNAYSTQLAGYLQDSQGLLNLTKGDFFPLFWRSWSSVFKPPLIKRSFEATGIQPANPDVVLKKFAKEASDSDSSQSVLSGEDWLKLKSIVRREVKDQSSKDVKKLQRSLHHIAAQNSILHEEVRGLRQSLAIKERRPKQSFTLQLDEDEVYHGGAKLWSPRSELEKLQKAEKAKANKAACLCKLQLQKAKRVEQERGWEETRKRKAAEKAKRDYRRSLRDAAKAIQLPQSGKRKASKPHKPATKRQKRGGVAPAVVGAARVAPAAPPRSRHERTLVNCIDNSGAAIVECVNVLRSKRPAKVGDRIVVVVKKQRNFGPETGNSVSIGAANKVRRGDVRHAVVVRTAKKWQRPDGSVVKFDDNACVLINKAGEPIGSRVSGVVAAELRQKQWSKILSLAPMHV</sequence>
<dbReference type="OrthoDB" id="274765at2759"/>
<dbReference type="InterPro" id="IPR019972">
    <property type="entry name" value="Ribosomal_uL14_CS"/>
</dbReference>
<dbReference type="GO" id="GO:0070180">
    <property type="term" value="F:large ribosomal subunit rRNA binding"/>
    <property type="evidence" value="ECO:0007669"/>
    <property type="project" value="TreeGrafter"/>
</dbReference>
<dbReference type="GO" id="GO:0005762">
    <property type="term" value="C:mitochondrial large ribosomal subunit"/>
    <property type="evidence" value="ECO:0007669"/>
    <property type="project" value="TreeGrafter"/>
</dbReference>
<evidence type="ECO:0000256" key="8">
    <source>
        <dbReference type="SAM" id="MobiDB-lite"/>
    </source>
</evidence>
<dbReference type="NCBIfam" id="TIGR01067">
    <property type="entry name" value="rplN_bact"/>
    <property type="match status" value="1"/>
</dbReference>
<keyword evidence="3" id="KW-0238">DNA-binding</keyword>
<proteinExistence type="inferred from homology"/>
<comment type="function">
    <text evidence="5">Component of the mitochondrial ribosome (mitoribosome), a dedicated translation machinery responsible for the synthesis of mitochondrial genome-encoded proteins, including at least some of the essential transmembrane subunits of the mitochondrial respiratory chain. The mitoribosomes are attached to the mitochondrial inner membrane and translation products are cotranslationally integrated into the membrane.</text>
</comment>
<organism evidence="10 11">
    <name type="scientific">Clathrospora elynae</name>
    <dbReference type="NCBI Taxonomy" id="706981"/>
    <lineage>
        <taxon>Eukaryota</taxon>
        <taxon>Fungi</taxon>
        <taxon>Dikarya</taxon>
        <taxon>Ascomycota</taxon>
        <taxon>Pezizomycotina</taxon>
        <taxon>Dothideomycetes</taxon>
        <taxon>Pleosporomycetidae</taxon>
        <taxon>Pleosporales</taxon>
        <taxon>Diademaceae</taxon>
        <taxon>Clathrospora</taxon>
    </lineage>
</organism>
<feature type="compositionally biased region" description="Basic and acidic residues" evidence="8">
    <location>
        <begin position="510"/>
        <end position="540"/>
    </location>
</feature>
<evidence type="ECO:0000313" key="11">
    <source>
        <dbReference type="Proteomes" id="UP000800038"/>
    </source>
</evidence>
<dbReference type="InterPro" id="IPR006600">
    <property type="entry name" value="HTH_CenpB_DNA-bd_dom"/>
</dbReference>
<dbReference type="GO" id="GO:0006412">
    <property type="term" value="P:translation"/>
    <property type="evidence" value="ECO:0007669"/>
    <property type="project" value="InterPro"/>
</dbReference>
<dbReference type="PANTHER" id="PTHR11761">
    <property type="entry name" value="50S/60S RIBOSOMAL PROTEIN L14/L23"/>
    <property type="match status" value="1"/>
</dbReference>
<dbReference type="InterPro" id="IPR036853">
    <property type="entry name" value="Ribosomal_uL14_sf"/>
</dbReference>
<evidence type="ECO:0000256" key="3">
    <source>
        <dbReference type="ARBA" id="ARBA00023125"/>
    </source>
</evidence>
<dbReference type="PROSITE" id="PS00049">
    <property type="entry name" value="RIBOSOMAL_L14"/>
    <property type="match status" value="1"/>
</dbReference>
<dbReference type="Proteomes" id="UP000800038">
    <property type="component" value="Unassembled WGS sequence"/>
</dbReference>
<evidence type="ECO:0000259" key="9">
    <source>
        <dbReference type="PROSITE" id="PS51253"/>
    </source>
</evidence>
<keyword evidence="11" id="KW-1185">Reference proteome</keyword>
<dbReference type="CDD" id="cd00337">
    <property type="entry name" value="Ribosomal_uL14"/>
    <property type="match status" value="1"/>
</dbReference>
<reference evidence="10" key="1">
    <citation type="journal article" date="2020" name="Stud. Mycol.">
        <title>101 Dothideomycetes genomes: a test case for predicting lifestyles and emergence of pathogens.</title>
        <authorList>
            <person name="Haridas S."/>
            <person name="Albert R."/>
            <person name="Binder M."/>
            <person name="Bloem J."/>
            <person name="Labutti K."/>
            <person name="Salamov A."/>
            <person name="Andreopoulos B."/>
            <person name="Baker S."/>
            <person name="Barry K."/>
            <person name="Bills G."/>
            <person name="Bluhm B."/>
            <person name="Cannon C."/>
            <person name="Castanera R."/>
            <person name="Culley D."/>
            <person name="Daum C."/>
            <person name="Ezra D."/>
            <person name="Gonzalez J."/>
            <person name="Henrissat B."/>
            <person name="Kuo A."/>
            <person name="Liang C."/>
            <person name="Lipzen A."/>
            <person name="Lutzoni F."/>
            <person name="Magnuson J."/>
            <person name="Mondo S."/>
            <person name="Nolan M."/>
            <person name="Ohm R."/>
            <person name="Pangilinan J."/>
            <person name="Park H.-J."/>
            <person name="Ramirez L."/>
            <person name="Alfaro M."/>
            <person name="Sun H."/>
            <person name="Tritt A."/>
            <person name="Yoshinaga Y."/>
            <person name="Zwiers L.-H."/>
            <person name="Turgeon B."/>
            <person name="Goodwin S."/>
            <person name="Spatafora J."/>
            <person name="Crous P."/>
            <person name="Grigoriev I."/>
        </authorList>
    </citation>
    <scope>NUCLEOTIDE SEQUENCE</scope>
    <source>
        <strain evidence="10">CBS 161.51</strain>
    </source>
</reference>
<dbReference type="InterPro" id="IPR000218">
    <property type="entry name" value="Ribosomal_uL14"/>
</dbReference>
<comment type="similarity">
    <text evidence="1 7">Belongs to the universal ribosomal protein uL14 family.</text>
</comment>
<evidence type="ECO:0000256" key="2">
    <source>
        <dbReference type="ARBA" id="ARBA00022980"/>
    </source>
</evidence>
<keyword evidence="2 7" id="KW-0689">Ribosomal protein</keyword>
<dbReference type="GO" id="GO:0003677">
    <property type="term" value="F:DNA binding"/>
    <property type="evidence" value="ECO:0007669"/>
    <property type="project" value="UniProtKB-KW"/>
</dbReference>
<feature type="region of interest" description="Disordered" evidence="8">
    <location>
        <begin position="510"/>
        <end position="572"/>
    </location>
</feature>
<dbReference type="SUPFAM" id="SSF50193">
    <property type="entry name" value="Ribosomal protein L14"/>
    <property type="match status" value="1"/>
</dbReference>
<dbReference type="SMART" id="SM01374">
    <property type="entry name" value="Ribosomal_L14"/>
    <property type="match status" value="1"/>
</dbReference>
<evidence type="ECO:0000256" key="7">
    <source>
        <dbReference type="RuleBase" id="RU003949"/>
    </source>
</evidence>
<accession>A0A6A5S553</accession>
<dbReference type="GO" id="GO:0003735">
    <property type="term" value="F:structural constituent of ribosome"/>
    <property type="evidence" value="ECO:0007669"/>
    <property type="project" value="InterPro"/>
</dbReference>
<name>A0A6A5S553_9PLEO</name>
<evidence type="ECO:0000313" key="10">
    <source>
        <dbReference type="EMBL" id="KAF1935755.1"/>
    </source>
</evidence>